<dbReference type="KEGG" id="llx:NCDO2118_p0034"/>
<organism evidence="3 4">
    <name type="scientific">Lactococcus lactis subsp. lactis NCDO 2118</name>
    <dbReference type="NCBI Taxonomy" id="1117941"/>
    <lineage>
        <taxon>Bacteria</taxon>
        <taxon>Bacillati</taxon>
        <taxon>Bacillota</taxon>
        <taxon>Bacilli</taxon>
        <taxon>Lactobacillales</taxon>
        <taxon>Streptococcaceae</taxon>
        <taxon>Lactococcus</taxon>
    </lineage>
</organism>
<proteinExistence type="predicted"/>
<evidence type="ECO:0000313" key="3">
    <source>
        <dbReference type="EMBL" id="AII13867.1"/>
    </source>
</evidence>
<evidence type="ECO:0000256" key="1">
    <source>
        <dbReference type="SAM" id="SignalP"/>
    </source>
</evidence>
<feature type="signal peptide" evidence="1">
    <location>
        <begin position="1"/>
        <end position="30"/>
    </location>
</feature>
<dbReference type="RefSeq" id="WP_012898746.1">
    <property type="nucleotide sequence ID" value="NZ_CP009055.1"/>
</dbReference>
<dbReference type="InterPro" id="IPR040491">
    <property type="entry name" value="DUF5626"/>
</dbReference>
<keyword evidence="1" id="KW-0732">Signal</keyword>
<dbReference type="Gene3D" id="2.60.40.3860">
    <property type="match status" value="1"/>
</dbReference>
<feature type="domain" description="DUF5626" evidence="2">
    <location>
        <begin position="63"/>
        <end position="175"/>
    </location>
</feature>
<evidence type="ECO:0000259" key="2">
    <source>
        <dbReference type="Pfam" id="PF18540"/>
    </source>
</evidence>
<sequence>MKKSWKKLAISSGIVLLLSGALAPSLIVKADTTEQKSLPVEVQNDSNLSAEFDLSKLPLNGETKSVTDSQGNVTYFKVESGSNPMARISNGSHKVTAWDAAWHVSFYITTSGNKITSARDLNYTIVGAQVNSASLRVDNSKRASAHFSFTTPIWNVISWTGWVRATINSSNNLVVTRN</sequence>
<dbReference type="EMBL" id="CP009055">
    <property type="protein sequence ID" value="AII13867.1"/>
    <property type="molecule type" value="Genomic_DNA"/>
</dbReference>
<reference evidence="3 4" key="1">
    <citation type="submission" date="2014-07" db="EMBL/GenBank/DDBJ databases">
        <title>Genome sequence of Lactococcus lactis subsp. lactis NCDO 2118, a GABA-producing strain.</title>
        <authorList>
            <person name="Oliveira L.C."/>
            <person name="Saraiva T.D.L."/>
            <person name="Soares S.C."/>
            <person name="Ramos R.T.J."/>
            <person name="Sa P.H.C.G."/>
            <person name="Carneiro A.R."/>
            <person name="Miranda F."/>
            <person name="Freire M."/>
            <person name="Renan W."/>
            <person name="Oliveira A.F.Jr."/>
            <person name="Santos A.R."/>
            <person name="Pinto A.C."/>
            <person name="Souza B.M."/>
            <person name="Castro C.P."/>
            <person name="Diniz C.A.A."/>
            <person name="Rocha C.S."/>
            <person name="Mariano D.C.B."/>
            <person name="Aguiar E.L."/>
            <person name="Folador E.L."/>
            <person name="Barbosa E.G.V."/>
            <person name="Aburjaile F.F."/>
            <person name="Goncalves L.A."/>
            <person name="Guimaraes L.C."/>
            <person name="Azevedo M.S.P."/>
            <person name="Agresti P.C.M."/>
            <person name="Silva R.F."/>
            <person name="Tiwari S."/>
            <person name="Almeida S.S."/>
            <person name="Hassan S.S."/>
            <person name="Pereira V.B."/>
            <person name="Abreu V.A.C."/>
            <person name="Pereira U.P."/>
            <person name="Dorella F.A."/>
            <person name="Carvalho A.F."/>
            <person name="Pereira F.L."/>
            <person name="Leal C.A.G."/>
            <person name="Figueiredo H.C.P."/>
            <person name="Silva A."/>
            <person name="Miyoshi A."/>
            <person name="Azevedo V."/>
        </authorList>
    </citation>
    <scope>NUCLEOTIDE SEQUENCE [LARGE SCALE GENOMIC DNA]</scope>
    <source>
        <strain evidence="3 4">NCDO 2118</strain>
        <plasmid evidence="3 4">pNCDO2118</plasmid>
    </source>
</reference>
<geneLocation type="plasmid" evidence="3 4">
    <name>pNCDO2118</name>
</geneLocation>
<dbReference type="Proteomes" id="UP000028594">
    <property type="component" value="Plasmid pNCDO2118"/>
</dbReference>
<keyword evidence="3" id="KW-0614">Plasmid</keyword>
<name>A0ABC8A915_LACLL</name>
<accession>A0ABC8A915</accession>
<dbReference type="AlphaFoldDB" id="A0ABC8A915"/>
<evidence type="ECO:0000313" key="4">
    <source>
        <dbReference type="Proteomes" id="UP000028594"/>
    </source>
</evidence>
<gene>
    <name evidence="3" type="ORF">NCDO2118_p0034</name>
</gene>
<dbReference type="Pfam" id="PF18540">
    <property type="entry name" value="DUF5626"/>
    <property type="match status" value="1"/>
</dbReference>
<feature type="chain" id="PRO_5044795350" description="DUF5626 domain-containing protein" evidence="1">
    <location>
        <begin position="31"/>
        <end position="178"/>
    </location>
</feature>
<protein>
    <recommendedName>
        <fullName evidence="2">DUF5626 domain-containing protein</fullName>
    </recommendedName>
</protein>